<gene>
    <name evidence="3" type="ORF">EAH80_00115</name>
</gene>
<keyword evidence="1" id="KW-0732">Signal</keyword>
<keyword evidence="4" id="KW-1185">Reference proteome</keyword>
<dbReference type="OrthoDB" id="26872at2"/>
<dbReference type="AlphaFoldDB" id="A0A502EHD5"/>
<protein>
    <submittedName>
        <fullName evidence="3">DUF305 domain-containing protein</fullName>
    </submittedName>
</protein>
<evidence type="ECO:0000313" key="4">
    <source>
        <dbReference type="Proteomes" id="UP000320095"/>
    </source>
</evidence>
<dbReference type="RefSeq" id="WP_140687018.1">
    <property type="nucleotide sequence ID" value="NZ_RCZG01000001.1"/>
</dbReference>
<dbReference type="InterPro" id="IPR005183">
    <property type="entry name" value="DUF305_CopM-like"/>
</dbReference>
<dbReference type="PANTHER" id="PTHR36933">
    <property type="entry name" value="SLL0788 PROTEIN"/>
    <property type="match status" value="1"/>
</dbReference>
<dbReference type="PANTHER" id="PTHR36933:SF1">
    <property type="entry name" value="SLL0788 PROTEIN"/>
    <property type="match status" value="1"/>
</dbReference>
<comment type="caution">
    <text evidence="3">The sequence shown here is derived from an EMBL/GenBank/DDBJ whole genome shotgun (WGS) entry which is preliminary data.</text>
</comment>
<dbReference type="Pfam" id="PF03713">
    <property type="entry name" value="DUF305"/>
    <property type="match status" value="1"/>
</dbReference>
<evidence type="ECO:0000313" key="3">
    <source>
        <dbReference type="EMBL" id="TPG36432.1"/>
    </source>
</evidence>
<dbReference type="EMBL" id="RCZG01000001">
    <property type="protein sequence ID" value="TPG36432.1"/>
    <property type="molecule type" value="Genomic_DNA"/>
</dbReference>
<evidence type="ECO:0000259" key="2">
    <source>
        <dbReference type="Pfam" id="PF03713"/>
    </source>
</evidence>
<feature type="chain" id="PRO_5038358007" evidence="1">
    <location>
        <begin position="20"/>
        <end position="197"/>
    </location>
</feature>
<feature type="domain" description="DUF305" evidence="2">
    <location>
        <begin position="49"/>
        <end position="194"/>
    </location>
</feature>
<accession>A0A502EHD5</accession>
<organism evidence="3 4">
    <name type="scientific">Mycolicibacterium hodleri</name>
    <dbReference type="NCBI Taxonomy" id="49897"/>
    <lineage>
        <taxon>Bacteria</taxon>
        <taxon>Bacillati</taxon>
        <taxon>Actinomycetota</taxon>
        <taxon>Actinomycetes</taxon>
        <taxon>Mycobacteriales</taxon>
        <taxon>Mycobacteriaceae</taxon>
        <taxon>Mycolicibacterium</taxon>
    </lineage>
</organism>
<sequence>MKSYATGLLVLFIAVVVSACGGVDAPDQAPRSTDQPAITGAPAGFNTDDVAFANAMITSYEQSTELTDLVSERSTDPNLVALAADIDAAQRPNLEMVKVFLVQWNADSDTSPDQSTQGNPVAGVIDDATMARLKSLRGPEFDALWLPSMIEHQQGAAATAEAETAHGANVDAVATARQLVGSYQAQIARMQQALAGH</sequence>
<dbReference type="PROSITE" id="PS51257">
    <property type="entry name" value="PROKAR_LIPOPROTEIN"/>
    <property type="match status" value="1"/>
</dbReference>
<evidence type="ECO:0000256" key="1">
    <source>
        <dbReference type="SAM" id="SignalP"/>
    </source>
</evidence>
<feature type="signal peptide" evidence="1">
    <location>
        <begin position="1"/>
        <end position="19"/>
    </location>
</feature>
<proteinExistence type="predicted"/>
<name>A0A502EHD5_9MYCO</name>
<dbReference type="Proteomes" id="UP000320095">
    <property type="component" value="Unassembled WGS sequence"/>
</dbReference>
<dbReference type="Gene3D" id="1.20.1260.10">
    <property type="match status" value="1"/>
</dbReference>
<reference evidence="3 4" key="1">
    <citation type="journal article" date="2019" name="Environ. Microbiol.">
        <title>Species interactions and distinct microbial communities in high Arctic permafrost affected cryosols are associated with the CH4 and CO2 gas fluxes.</title>
        <authorList>
            <person name="Altshuler I."/>
            <person name="Hamel J."/>
            <person name="Turney S."/>
            <person name="Magnuson E."/>
            <person name="Levesque R."/>
            <person name="Greer C."/>
            <person name="Whyte L.G."/>
        </authorList>
    </citation>
    <scope>NUCLEOTIDE SEQUENCE [LARGE SCALE GENOMIC DNA]</scope>
    <source>
        <strain evidence="3 4">S5.20</strain>
    </source>
</reference>
<dbReference type="InterPro" id="IPR012347">
    <property type="entry name" value="Ferritin-like"/>
</dbReference>